<dbReference type="EC" id="2.4.-.-" evidence="3"/>
<proteinExistence type="predicted"/>
<dbReference type="CDD" id="cd03808">
    <property type="entry name" value="GT4_CapM-like"/>
    <property type="match status" value="1"/>
</dbReference>
<keyword evidence="4" id="KW-1185">Reference proteome</keyword>
<dbReference type="Pfam" id="PF00534">
    <property type="entry name" value="Glycos_transf_1"/>
    <property type="match status" value="1"/>
</dbReference>
<dbReference type="Proteomes" id="UP000298324">
    <property type="component" value="Unassembled WGS sequence"/>
</dbReference>
<evidence type="ECO:0000259" key="2">
    <source>
        <dbReference type="Pfam" id="PF13439"/>
    </source>
</evidence>
<dbReference type="PANTHER" id="PTHR12526">
    <property type="entry name" value="GLYCOSYLTRANSFERASE"/>
    <property type="match status" value="1"/>
</dbReference>
<organism evidence="3 4">
    <name type="scientific">Pelotomaculum schinkii</name>
    <dbReference type="NCBI Taxonomy" id="78350"/>
    <lineage>
        <taxon>Bacteria</taxon>
        <taxon>Bacillati</taxon>
        <taxon>Bacillota</taxon>
        <taxon>Clostridia</taxon>
        <taxon>Eubacteriales</taxon>
        <taxon>Desulfotomaculaceae</taxon>
        <taxon>Pelotomaculum</taxon>
    </lineage>
</organism>
<dbReference type="Pfam" id="PF13439">
    <property type="entry name" value="Glyco_transf_4"/>
    <property type="match status" value="1"/>
</dbReference>
<name>A0A4Y7R795_9FIRM</name>
<dbReference type="SUPFAM" id="SSF53756">
    <property type="entry name" value="UDP-Glycosyltransferase/glycogen phosphorylase"/>
    <property type="match status" value="1"/>
</dbReference>
<accession>A0A4Y7R795</accession>
<dbReference type="PANTHER" id="PTHR12526:SF630">
    <property type="entry name" value="GLYCOSYLTRANSFERASE"/>
    <property type="match status" value="1"/>
</dbReference>
<dbReference type="Gene3D" id="3.40.50.2000">
    <property type="entry name" value="Glycogen Phosphorylase B"/>
    <property type="match status" value="2"/>
</dbReference>
<dbReference type="GO" id="GO:0016757">
    <property type="term" value="F:glycosyltransferase activity"/>
    <property type="evidence" value="ECO:0007669"/>
    <property type="project" value="UniProtKB-KW"/>
</dbReference>
<evidence type="ECO:0000313" key="3">
    <source>
        <dbReference type="EMBL" id="TEB04623.1"/>
    </source>
</evidence>
<keyword evidence="3" id="KW-0328">Glycosyltransferase</keyword>
<dbReference type="RefSeq" id="WP_190258979.1">
    <property type="nucleotide sequence ID" value="NZ_QFGA01000003.1"/>
</dbReference>
<dbReference type="AlphaFoldDB" id="A0A4Y7R795"/>
<reference evidence="3 4" key="1">
    <citation type="journal article" date="2018" name="Environ. Microbiol.">
        <title>Novel energy conservation strategies and behaviour of Pelotomaculum schinkii driving syntrophic propionate catabolism.</title>
        <authorList>
            <person name="Hidalgo-Ahumada C.A.P."/>
            <person name="Nobu M.K."/>
            <person name="Narihiro T."/>
            <person name="Tamaki H."/>
            <person name="Liu W.T."/>
            <person name="Kamagata Y."/>
            <person name="Stams A.J.M."/>
            <person name="Imachi H."/>
            <person name="Sousa D.Z."/>
        </authorList>
    </citation>
    <scope>NUCLEOTIDE SEQUENCE [LARGE SCALE GENOMIC DNA]</scope>
    <source>
        <strain evidence="3 4">HH</strain>
    </source>
</reference>
<evidence type="ECO:0000313" key="4">
    <source>
        <dbReference type="Proteomes" id="UP000298324"/>
    </source>
</evidence>
<sequence>MKPVRILYIITLSEIGGAQKVVYHLAAGLEPGLFDIAVACAPGGELVGWLRGLPETIEVFELPELKRDISPLDDFKALWKLYSIIRKGNFDIVHCHSSKAGILGRLAARLAGVPAIYFTAHGWGLHAYQNWVARLFFIWAERLAGTVSTKVICVSEADLIKGKALKLAPAEKFTLIHNGLPEPDQNDGLLRGEFGFSKEDMVIGTVARLAPQKDPIFLLQVAERILSRQNSYAGQRQPFFVMIGDGPLRSSCKAYLTAKGIDKSVFLLGSREEAACLMRDFDVFVLFSRWEGLPLTIIEAMLGGCPVAATKVGGVSELVEDGKTGLLIDESDLAAAEAALMDLIANPPRRRAMGKAGRERALRLFSIDKMIQKYRDLYLERLPGCRQ</sequence>
<dbReference type="EMBL" id="QFGA01000003">
    <property type="protein sequence ID" value="TEB04623.1"/>
    <property type="molecule type" value="Genomic_DNA"/>
</dbReference>
<dbReference type="InterPro" id="IPR028098">
    <property type="entry name" value="Glyco_trans_4-like_N"/>
</dbReference>
<gene>
    <name evidence="3" type="primary">epsD</name>
    <name evidence="3" type="ORF">Psch_03385</name>
</gene>
<keyword evidence="3" id="KW-0808">Transferase</keyword>
<feature type="domain" description="Glycosyltransferase subfamily 4-like N-terminal" evidence="2">
    <location>
        <begin position="15"/>
        <end position="180"/>
    </location>
</feature>
<feature type="domain" description="Glycosyl transferase family 1" evidence="1">
    <location>
        <begin position="192"/>
        <end position="360"/>
    </location>
</feature>
<dbReference type="InterPro" id="IPR001296">
    <property type="entry name" value="Glyco_trans_1"/>
</dbReference>
<protein>
    <submittedName>
        <fullName evidence="3">Putative glycosyltransferase EpsD</fullName>
        <ecNumber evidence="3">2.4.-.-</ecNumber>
    </submittedName>
</protein>
<comment type="caution">
    <text evidence="3">The sequence shown here is derived from an EMBL/GenBank/DDBJ whole genome shotgun (WGS) entry which is preliminary data.</text>
</comment>
<evidence type="ECO:0000259" key="1">
    <source>
        <dbReference type="Pfam" id="PF00534"/>
    </source>
</evidence>